<protein>
    <submittedName>
        <fullName evidence="2">Metallophosphoesterase</fullName>
    </submittedName>
</protein>
<gene>
    <name evidence="2" type="ORF">H9X83_11990</name>
</gene>
<accession>A0ABS2GE17</accession>
<dbReference type="PANTHER" id="PTHR31302:SF22">
    <property type="entry name" value="PHOSPHOESTERASE"/>
    <property type="match status" value="1"/>
</dbReference>
<dbReference type="EMBL" id="JACSNV010000024">
    <property type="protein sequence ID" value="MBM6878862.1"/>
    <property type="molecule type" value="Genomic_DNA"/>
</dbReference>
<evidence type="ECO:0000313" key="3">
    <source>
        <dbReference type="Proteomes" id="UP000729290"/>
    </source>
</evidence>
<dbReference type="PIRSF" id="PIRSF033094">
    <property type="entry name" value="Pesterase_CT488"/>
    <property type="match status" value="1"/>
</dbReference>
<dbReference type="InterPro" id="IPR014578">
    <property type="entry name" value="Pesterase_CT488"/>
</dbReference>
<dbReference type="InterPro" id="IPR051158">
    <property type="entry name" value="Metallophosphoesterase_sf"/>
</dbReference>
<sequence>MGLFAIGDLHFSFAAPKPMDIFGEQWKEHDKRIIENWKNTVGPEDTVLIPGDISWGMRLADAAADLDVIDGLPGRKVLLPGNHDYWWKSSSRLAGQYPRMTFLKNDTTRWENWFLCGARGWTCPNETAFTAEDEKIYRRELIRLRLSLDCAMRQGAENILVMLHFPPVNENHGPSGFTELFGQYPVREVVYGHLHGESSHSMALEGEREGIRYHLTSSDYLEFRPKRIF</sequence>
<dbReference type="InterPro" id="IPR029052">
    <property type="entry name" value="Metallo-depent_PP-like"/>
</dbReference>
<dbReference type="Proteomes" id="UP000729290">
    <property type="component" value="Unassembled WGS sequence"/>
</dbReference>
<feature type="domain" description="Calcineurin-like phosphoesterase" evidence="1">
    <location>
        <begin position="5"/>
        <end position="196"/>
    </location>
</feature>
<dbReference type="PANTHER" id="PTHR31302">
    <property type="entry name" value="TRANSMEMBRANE PROTEIN WITH METALLOPHOSPHOESTERASE DOMAIN-RELATED"/>
    <property type="match status" value="1"/>
</dbReference>
<comment type="caution">
    <text evidence="2">The sequence shown here is derived from an EMBL/GenBank/DDBJ whole genome shotgun (WGS) entry which is preliminary data.</text>
</comment>
<keyword evidence="3" id="KW-1185">Reference proteome</keyword>
<dbReference type="Gene3D" id="3.60.21.10">
    <property type="match status" value="1"/>
</dbReference>
<dbReference type="InterPro" id="IPR004843">
    <property type="entry name" value="Calcineurin-like_PHP"/>
</dbReference>
<reference evidence="2 3" key="1">
    <citation type="journal article" date="2021" name="Sci. Rep.">
        <title>The distribution of antibiotic resistance genes in chicken gut microbiota commensals.</title>
        <authorList>
            <person name="Juricova H."/>
            <person name="Matiasovicova J."/>
            <person name="Kubasova T."/>
            <person name="Cejkova D."/>
            <person name="Rychlik I."/>
        </authorList>
    </citation>
    <scope>NUCLEOTIDE SEQUENCE [LARGE SCALE GENOMIC DNA]</scope>
    <source>
        <strain evidence="2 3">An431b</strain>
    </source>
</reference>
<dbReference type="RefSeq" id="WP_205134494.1">
    <property type="nucleotide sequence ID" value="NZ_JACSNT010000021.1"/>
</dbReference>
<evidence type="ECO:0000259" key="1">
    <source>
        <dbReference type="Pfam" id="PF00149"/>
    </source>
</evidence>
<organism evidence="2 3">
    <name type="scientific">Anaerotignum lactatifermentans</name>
    <dbReference type="NCBI Taxonomy" id="160404"/>
    <lineage>
        <taxon>Bacteria</taxon>
        <taxon>Bacillati</taxon>
        <taxon>Bacillota</taxon>
        <taxon>Clostridia</taxon>
        <taxon>Lachnospirales</taxon>
        <taxon>Anaerotignaceae</taxon>
        <taxon>Anaerotignum</taxon>
    </lineage>
</organism>
<proteinExistence type="predicted"/>
<dbReference type="SUPFAM" id="SSF56300">
    <property type="entry name" value="Metallo-dependent phosphatases"/>
    <property type="match status" value="1"/>
</dbReference>
<name>A0ABS2GE17_9FIRM</name>
<dbReference type="Pfam" id="PF00149">
    <property type="entry name" value="Metallophos"/>
    <property type="match status" value="1"/>
</dbReference>
<evidence type="ECO:0000313" key="2">
    <source>
        <dbReference type="EMBL" id="MBM6878862.1"/>
    </source>
</evidence>